<dbReference type="PANTHER" id="PTHR12526">
    <property type="entry name" value="GLYCOSYLTRANSFERASE"/>
    <property type="match status" value="1"/>
</dbReference>
<accession>E8MXI1</accession>
<feature type="domain" description="Glycosyltransferase subfamily 4-like N-terminal" evidence="1">
    <location>
        <begin position="19"/>
        <end position="210"/>
    </location>
</feature>
<dbReference type="InterPro" id="IPR028098">
    <property type="entry name" value="Glyco_trans_4-like_N"/>
</dbReference>
<sequence length="405" mass="45793">MNILYYVPYPPNLIRVRPYNLIRALLERGHSITLASLITSAADGEDLHRLEAMGVQIVSASMPKWRSLVNCIVYLPTRHPMQAVYSWNASLANRLRGLIKKTQFDIVHVEHLRGAKVGLSLINGANPPVVWDSVDNISHLFRQAAQKATTLSSKAITYFELLRTPSYERWLCEQFDQTLVTSPVDRQAFLHLNPRYPERLSVLPNGVDLRFFTPGTPEQRQDNEIVVSGKMSYHANISMVMHLAHNIMPLIWSQRPDVRLTIVGKDPPKSIKELSQDSRITVTGEVPDIRPYLQRATIAVAPITYGAGIQNKVLEAMACATPVIASPQAVQALNCTNGEDLLIAEAPQIFAEKVLLLMQDRIMRETLGQNGRRYIEHHHSWNAMAKKLEEIYQRVLNFREIGRNA</sequence>
<protein>
    <submittedName>
        <fullName evidence="2">Glycosyltransferase</fullName>
        <ecNumber evidence="2">2.4.-.-</ecNumber>
    </submittedName>
</protein>
<keyword evidence="3" id="KW-1185">Reference proteome</keyword>
<dbReference type="RefSeq" id="WP_013560432.1">
    <property type="nucleotide sequence ID" value="NC_014960.1"/>
</dbReference>
<evidence type="ECO:0000259" key="1">
    <source>
        <dbReference type="Pfam" id="PF13439"/>
    </source>
</evidence>
<evidence type="ECO:0000313" key="2">
    <source>
        <dbReference type="EMBL" id="BAJ64062.1"/>
    </source>
</evidence>
<dbReference type="STRING" id="926569.ANT_20360"/>
<keyword evidence="2" id="KW-0808">Transferase</keyword>
<dbReference type="HOGENOM" id="CLU_028014_3_0_0"/>
<dbReference type="AlphaFoldDB" id="E8MXI1"/>
<dbReference type="Pfam" id="PF13439">
    <property type="entry name" value="Glyco_transf_4"/>
    <property type="match status" value="1"/>
</dbReference>
<dbReference type="InParanoid" id="E8MXI1"/>
<dbReference type="EMBL" id="AP012029">
    <property type="protein sequence ID" value="BAJ64062.1"/>
    <property type="molecule type" value="Genomic_DNA"/>
</dbReference>
<dbReference type="Pfam" id="PF13692">
    <property type="entry name" value="Glyco_trans_1_4"/>
    <property type="match status" value="1"/>
</dbReference>
<dbReference type="EC" id="2.4.-.-" evidence="2"/>
<reference evidence="2 3" key="1">
    <citation type="submission" date="2010-12" db="EMBL/GenBank/DDBJ databases">
        <title>Whole genome sequence of Anaerolinea thermophila UNI-1.</title>
        <authorList>
            <person name="Narita-Yamada S."/>
            <person name="Kishi E."/>
            <person name="Watanabe Y."/>
            <person name="Takasaki K."/>
            <person name="Ankai A."/>
            <person name="Oguchi A."/>
            <person name="Fukui S."/>
            <person name="Takahashi M."/>
            <person name="Yashiro I."/>
            <person name="Hosoyama A."/>
            <person name="Sekiguchi Y."/>
            <person name="Hanada S."/>
            <person name="Fujita N."/>
        </authorList>
    </citation>
    <scope>NUCLEOTIDE SEQUENCE [LARGE SCALE GENOMIC DNA]</scope>
    <source>
        <strain evidence="3">DSM 14523 / JCM 11388 / NBRC 100420 / UNI-1</strain>
    </source>
</reference>
<dbReference type="GO" id="GO:0016757">
    <property type="term" value="F:glycosyltransferase activity"/>
    <property type="evidence" value="ECO:0007669"/>
    <property type="project" value="UniProtKB-KW"/>
</dbReference>
<dbReference type="SUPFAM" id="SSF53756">
    <property type="entry name" value="UDP-Glycosyltransferase/glycogen phosphorylase"/>
    <property type="match status" value="1"/>
</dbReference>
<name>E8MXI1_ANATU</name>
<dbReference type="KEGG" id="atm:ANT_20360"/>
<proteinExistence type="predicted"/>
<dbReference type="PANTHER" id="PTHR12526:SF600">
    <property type="entry name" value="GLYCOSYL TRANSFERASE GROUP 1"/>
    <property type="match status" value="1"/>
</dbReference>
<keyword evidence="2" id="KW-0328">Glycosyltransferase</keyword>
<dbReference type="Proteomes" id="UP000008922">
    <property type="component" value="Chromosome"/>
</dbReference>
<organism evidence="2 3">
    <name type="scientific">Anaerolinea thermophila (strain DSM 14523 / JCM 11388 / NBRC 100420 / UNI-1)</name>
    <dbReference type="NCBI Taxonomy" id="926569"/>
    <lineage>
        <taxon>Bacteria</taxon>
        <taxon>Bacillati</taxon>
        <taxon>Chloroflexota</taxon>
        <taxon>Anaerolineae</taxon>
        <taxon>Anaerolineales</taxon>
        <taxon>Anaerolineaceae</taxon>
        <taxon>Anaerolinea</taxon>
    </lineage>
</organism>
<dbReference type="eggNOG" id="COG0438">
    <property type="taxonomic scope" value="Bacteria"/>
</dbReference>
<gene>
    <name evidence="2" type="ordered locus">ANT_20360</name>
</gene>
<evidence type="ECO:0000313" key="3">
    <source>
        <dbReference type="Proteomes" id="UP000008922"/>
    </source>
</evidence>
<dbReference type="Gene3D" id="3.40.50.2000">
    <property type="entry name" value="Glycogen Phosphorylase B"/>
    <property type="match status" value="2"/>
</dbReference>
<dbReference type="CDD" id="cd03801">
    <property type="entry name" value="GT4_PimA-like"/>
    <property type="match status" value="1"/>
</dbReference>